<dbReference type="eggNOG" id="ENOG502SJBF">
    <property type="taxonomic scope" value="Eukaryota"/>
</dbReference>
<sequence length="1021" mass="114491">MEQEQNQNSQRMQEEVPMRLLKIKTLSETVYELRVPANMLIKDLRIKVQEVSGVPADRQRMICMGQQLIDTKTVGDYAKDPEQPNWIHLVAKVQQQNANQQPQQQQAQQQQQQQPQQQNNRRPLDMFGGNVQIQQGNLGDLSQILGNLTNLFNIQPGARQQQQQQPNQQSQQPQQNPLIQSASFTLAQPLFQPQPQHSQAQSQTQPQTQQNPQTQSTARSNLVSNQQPITIQRQIQLPHQELLNLGLICNNLMGAQSTFPGPPLPMLPNRSPAAMIGSYLSNWQFQVQRTLPFVHRLAELLQREQYMNLQVDRSSTQALSLEVGRALNELVACTQPLVGILRDIQLDQGPGQARFEQNPNAPAPVLTRPPVQHPMQSSNSQNQSGSTSTNTQNSQNQASNSNTNNTNMNNNSNRNQQQNVSQPNVQATIQVGQVPITSFFSNQQQRNQVNNQPAQNNNTNSTQAQQPGQTTINITQNPNNGANDSLNQLISQISGGQNGEVRIGVMNTMNNDQEIQIVGIGSTHVVDTDSNINLQQVLGNILGNQNINVNASSVNTGNRNNNQSRNNNQNLNESEWEDEEDENTIGIEMSSTINLNGDENLLQNLLQGLGLPNNGNSNITINASGPQVQTTTISGAQAANLLSQLNRQTQQQNQQQQQQNQMPSSQNTNQSSNSSQQQPQNQNSSSQNNTQSQSQQNSQQQQQAVQQQQPQMGFPFMMGGQSGGFNPLSMLMGDGIGGMMNMTVDELIRENMTEQDQEQSESDELIQAIVGQLRISDLVQSFMSGQFTFLNSIQQKIRDQISQRNLGRQEFSEKLAQSLSSYLVVPQQHSQLVYEGLEPEGIALDILETRLPTVYDIIMRDFPQDGTETFSGEFVYEVKKIIGELFTEFSECLHGGLNDLQVIFRAWVNEPITRIMGEGSMALVDSLITTMLWEKVKALILQYQHENNNNQRSAEEQKQNQEGGSNGQMEIENPTQNRAEQEIDLLEDIENELEKDETRFERYNIQLSEEYKKGDLMKKKD</sequence>
<keyword evidence="4" id="KW-1185">Reference proteome</keyword>
<feature type="compositionally biased region" description="Low complexity" evidence="1">
    <location>
        <begin position="558"/>
        <end position="573"/>
    </location>
</feature>
<dbReference type="PANTHER" id="PTHR15204">
    <property type="entry name" value="LARGE PROLINE-RICH PROTEIN BAG6"/>
    <property type="match status" value="1"/>
</dbReference>
<dbReference type="InterPro" id="IPR029071">
    <property type="entry name" value="Ubiquitin-like_domsf"/>
</dbReference>
<dbReference type="RefSeq" id="XP_001027006.2">
    <property type="nucleotide sequence ID" value="XM_001027006.3"/>
</dbReference>
<feature type="compositionally biased region" description="Low complexity" evidence="1">
    <location>
        <begin position="193"/>
        <end position="217"/>
    </location>
</feature>
<dbReference type="AlphaFoldDB" id="I7MAZ2"/>
<dbReference type="HOGENOM" id="CLU_296052_0_0_1"/>
<accession>I7MAZ2</accession>
<gene>
    <name evidence="3" type="ORF">TTHERM_00690030</name>
</gene>
<feature type="region of interest" description="Disordered" evidence="1">
    <location>
        <begin position="157"/>
        <end position="177"/>
    </location>
</feature>
<feature type="region of interest" description="Disordered" evidence="1">
    <location>
        <begin position="949"/>
        <end position="990"/>
    </location>
</feature>
<dbReference type="EMBL" id="GG662260">
    <property type="protein sequence ID" value="EAS06764.2"/>
    <property type="molecule type" value="Genomic_DNA"/>
</dbReference>
<feature type="region of interest" description="Disordered" evidence="1">
    <location>
        <begin position="192"/>
        <end position="222"/>
    </location>
</feature>
<feature type="region of interest" description="Disordered" evidence="1">
    <location>
        <begin position="445"/>
        <end position="471"/>
    </location>
</feature>
<dbReference type="KEGG" id="tet:TTHERM_00690030"/>
<dbReference type="PANTHER" id="PTHR15204:SF0">
    <property type="entry name" value="LARGE PROLINE-RICH PROTEIN BAG6"/>
    <property type="match status" value="1"/>
</dbReference>
<dbReference type="InterPro" id="IPR000626">
    <property type="entry name" value="Ubiquitin-like_dom"/>
</dbReference>
<dbReference type="PROSITE" id="PS50053">
    <property type="entry name" value="UBIQUITIN_2"/>
    <property type="match status" value="1"/>
</dbReference>
<dbReference type="InParanoid" id="I7MAZ2"/>
<dbReference type="Proteomes" id="UP000009168">
    <property type="component" value="Unassembled WGS sequence"/>
</dbReference>
<proteinExistence type="predicted"/>
<evidence type="ECO:0000256" key="1">
    <source>
        <dbReference type="SAM" id="MobiDB-lite"/>
    </source>
</evidence>
<dbReference type="OrthoDB" id="313591at2759"/>
<dbReference type="Gene3D" id="3.10.20.90">
    <property type="entry name" value="Phosphatidylinositol 3-kinase Catalytic Subunit, Chain A, domain 1"/>
    <property type="match status" value="1"/>
</dbReference>
<dbReference type="GO" id="GO:0051787">
    <property type="term" value="F:misfolded protein binding"/>
    <property type="evidence" value="ECO:0007669"/>
    <property type="project" value="TreeGrafter"/>
</dbReference>
<feature type="compositionally biased region" description="Low complexity" evidence="1">
    <location>
        <begin position="95"/>
        <end position="120"/>
    </location>
</feature>
<evidence type="ECO:0000313" key="3">
    <source>
        <dbReference type="EMBL" id="EAS06764.2"/>
    </source>
</evidence>
<dbReference type="Pfam" id="PF00240">
    <property type="entry name" value="ubiquitin"/>
    <property type="match status" value="1"/>
</dbReference>
<feature type="region of interest" description="Disordered" evidence="1">
    <location>
        <begin position="350"/>
        <end position="424"/>
    </location>
</feature>
<feature type="region of interest" description="Disordered" evidence="1">
    <location>
        <begin position="646"/>
        <end position="720"/>
    </location>
</feature>
<dbReference type="STRING" id="312017.I7MAZ2"/>
<evidence type="ECO:0000259" key="2">
    <source>
        <dbReference type="PROSITE" id="PS50053"/>
    </source>
</evidence>
<dbReference type="GO" id="GO:0036503">
    <property type="term" value="P:ERAD pathway"/>
    <property type="evidence" value="ECO:0007669"/>
    <property type="project" value="TreeGrafter"/>
</dbReference>
<reference evidence="4" key="1">
    <citation type="journal article" date="2006" name="PLoS Biol.">
        <title>Macronuclear genome sequence of the ciliate Tetrahymena thermophila, a model eukaryote.</title>
        <authorList>
            <person name="Eisen J.A."/>
            <person name="Coyne R.S."/>
            <person name="Wu M."/>
            <person name="Wu D."/>
            <person name="Thiagarajan M."/>
            <person name="Wortman J.R."/>
            <person name="Badger J.H."/>
            <person name="Ren Q."/>
            <person name="Amedeo P."/>
            <person name="Jones K.M."/>
            <person name="Tallon L.J."/>
            <person name="Delcher A.L."/>
            <person name="Salzberg S.L."/>
            <person name="Silva J.C."/>
            <person name="Haas B.J."/>
            <person name="Majoros W.H."/>
            <person name="Farzad M."/>
            <person name="Carlton J.M."/>
            <person name="Smith R.K. Jr."/>
            <person name="Garg J."/>
            <person name="Pearlman R.E."/>
            <person name="Karrer K.M."/>
            <person name="Sun L."/>
            <person name="Manning G."/>
            <person name="Elde N.C."/>
            <person name="Turkewitz A.P."/>
            <person name="Asai D.J."/>
            <person name="Wilkes D.E."/>
            <person name="Wang Y."/>
            <person name="Cai H."/>
            <person name="Collins K."/>
            <person name="Stewart B.A."/>
            <person name="Lee S.R."/>
            <person name="Wilamowska K."/>
            <person name="Weinberg Z."/>
            <person name="Ruzzo W.L."/>
            <person name="Wloga D."/>
            <person name="Gaertig J."/>
            <person name="Frankel J."/>
            <person name="Tsao C.-C."/>
            <person name="Gorovsky M.A."/>
            <person name="Keeling P.J."/>
            <person name="Waller R.F."/>
            <person name="Patron N.J."/>
            <person name="Cherry J.M."/>
            <person name="Stover N.A."/>
            <person name="Krieger C.J."/>
            <person name="del Toro C."/>
            <person name="Ryder H.F."/>
            <person name="Williamson S.C."/>
            <person name="Barbeau R.A."/>
            <person name="Hamilton E.P."/>
            <person name="Orias E."/>
        </authorList>
    </citation>
    <scope>NUCLEOTIDE SEQUENCE [LARGE SCALE GENOMIC DNA]</scope>
    <source>
        <strain evidence="4">SB210</strain>
    </source>
</reference>
<name>I7MAZ2_TETTS</name>
<feature type="domain" description="Ubiquitin-like" evidence="2">
    <location>
        <begin position="21"/>
        <end position="77"/>
    </location>
</feature>
<dbReference type="CDD" id="cd17039">
    <property type="entry name" value="Ubl_ubiquitin_like"/>
    <property type="match status" value="1"/>
</dbReference>
<dbReference type="GeneID" id="7832403"/>
<dbReference type="GO" id="GO:0031593">
    <property type="term" value="F:polyubiquitin modification-dependent protein binding"/>
    <property type="evidence" value="ECO:0007669"/>
    <property type="project" value="TreeGrafter"/>
</dbReference>
<feature type="region of interest" description="Disordered" evidence="1">
    <location>
        <begin position="553"/>
        <end position="582"/>
    </location>
</feature>
<protein>
    <submittedName>
        <fullName evidence="3">Ubiquitin family protein</fullName>
    </submittedName>
</protein>
<evidence type="ECO:0000313" key="4">
    <source>
        <dbReference type="Proteomes" id="UP000009168"/>
    </source>
</evidence>
<dbReference type="GO" id="GO:0071818">
    <property type="term" value="C:BAT3 complex"/>
    <property type="evidence" value="ECO:0007669"/>
    <property type="project" value="TreeGrafter"/>
</dbReference>
<dbReference type="OMA" id="MMQNYAN"/>
<organism evidence="3 4">
    <name type="scientific">Tetrahymena thermophila (strain SB210)</name>
    <dbReference type="NCBI Taxonomy" id="312017"/>
    <lineage>
        <taxon>Eukaryota</taxon>
        <taxon>Sar</taxon>
        <taxon>Alveolata</taxon>
        <taxon>Ciliophora</taxon>
        <taxon>Intramacronucleata</taxon>
        <taxon>Oligohymenophorea</taxon>
        <taxon>Hymenostomatida</taxon>
        <taxon>Tetrahymenina</taxon>
        <taxon>Tetrahymenidae</taxon>
        <taxon>Tetrahymena</taxon>
    </lineage>
</organism>
<dbReference type="SMART" id="SM00213">
    <property type="entry name" value="UBQ"/>
    <property type="match status" value="1"/>
</dbReference>
<feature type="compositionally biased region" description="Low complexity" evidence="1">
    <location>
        <begin position="646"/>
        <end position="711"/>
    </location>
</feature>
<feature type="compositionally biased region" description="Low complexity" evidence="1">
    <location>
        <begin position="160"/>
        <end position="177"/>
    </location>
</feature>
<dbReference type="SUPFAM" id="SSF54236">
    <property type="entry name" value="Ubiquitin-like"/>
    <property type="match status" value="1"/>
</dbReference>
<feature type="compositionally biased region" description="Low complexity" evidence="1">
    <location>
        <begin position="376"/>
        <end position="424"/>
    </location>
</feature>
<feature type="region of interest" description="Disordered" evidence="1">
    <location>
        <begin position="95"/>
        <end position="132"/>
    </location>
</feature>